<proteinExistence type="predicted"/>
<protein>
    <submittedName>
        <fullName evidence="1">Uncharacterized protein</fullName>
    </submittedName>
</protein>
<reference evidence="1" key="1">
    <citation type="submission" date="2020-12" db="EMBL/GenBank/DDBJ databases">
        <title>Marinomonas arctica sp. nov., a psychrotolerant bacterium isolated from the Arctic.</title>
        <authorList>
            <person name="Zhang Y."/>
        </authorList>
    </citation>
    <scope>NUCLEOTIDE SEQUENCE</scope>
    <source>
        <strain evidence="1">C1424</strain>
    </source>
</reference>
<accession>A0A934JTW2</accession>
<name>A0A934JTW2_9GAMM</name>
<comment type="caution">
    <text evidence="1">The sequence shown here is derived from an EMBL/GenBank/DDBJ whole genome shotgun (WGS) entry which is preliminary data.</text>
</comment>
<dbReference type="AlphaFoldDB" id="A0A934JTW2"/>
<dbReference type="Proteomes" id="UP000628710">
    <property type="component" value="Unassembled WGS sequence"/>
</dbReference>
<evidence type="ECO:0000313" key="1">
    <source>
        <dbReference type="EMBL" id="MBJ7539853.1"/>
    </source>
</evidence>
<sequence>MSAFIIPRKKGQGIVVIDEDCRAVAVVQVLSRKNGQTRVNVGVTQNGNIVRQQYTRKDGDQLEAGGVVFTINADERHYRTAFALDKQPKHLQVVRHENYKQALNG</sequence>
<keyword evidence="2" id="KW-1185">Reference proteome</keyword>
<evidence type="ECO:0000313" key="2">
    <source>
        <dbReference type="Proteomes" id="UP000628710"/>
    </source>
</evidence>
<gene>
    <name evidence="1" type="ORF">I8J31_19455</name>
</gene>
<dbReference type="EMBL" id="JAEMNX010000034">
    <property type="protein sequence ID" value="MBJ7539853.1"/>
    <property type="molecule type" value="Genomic_DNA"/>
</dbReference>
<dbReference type="RefSeq" id="WP_199470248.1">
    <property type="nucleotide sequence ID" value="NZ_JAEMNX010000034.1"/>
</dbReference>
<organism evidence="1 2">
    <name type="scientific">Marinomonas transparens</name>
    <dbReference type="NCBI Taxonomy" id="2795388"/>
    <lineage>
        <taxon>Bacteria</taxon>
        <taxon>Pseudomonadati</taxon>
        <taxon>Pseudomonadota</taxon>
        <taxon>Gammaproteobacteria</taxon>
        <taxon>Oceanospirillales</taxon>
        <taxon>Oceanospirillaceae</taxon>
        <taxon>Marinomonas</taxon>
    </lineage>
</organism>